<evidence type="ECO:0000256" key="8">
    <source>
        <dbReference type="SAM" id="MobiDB-lite"/>
    </source>
</evidence>
<dbReference type="InterPro" id="IPR051395">
    <property type="entry name" value="Cytochrome_c_Peroxidase/MauG"/>
</dbReference>
<evidence type="ECO:0000313" key="12">
    <source>
        <dbReference type="Proteomes" id="UP000051295"/>
    </source>
</evidence>
<evidence type="ECO:0000256" key="2">
    <source>
        <dbReference type="ARBA" id="ARBA00022617"/>
    </source>
</evidence>
<dbReference type="PATRIC" id="fig|1641875.4.peg.1173"/>
<dbReference type="GO" id="GO:0004130">
    <property type="term" value="F:cytochrome-c peroxidase activity"/>
    <property type="evidence" value="ECO:0007669"/>
    <property type="project" value="TreeGrafter"/>
</dbReference>
<keyword evidence="12" id="KW-1185">Reference proteome</keyword>
<dbReference type="Pfam" id="PF03150">
    <property type="entry name" value="CCP_MauG"/>
    <property type="match status" value="1"/>
</dbReference>
<dbReference type="STRING" id="1641875.XM53_00460"/>
<dbReference type="InterPro" id="IPR004852">
    <property type="entry name" value="Di-haem_cyt_c_peroxidsae"/>
</dbReference>
<evidence type="ECO:0000313" key="11">
    <source>
        <dbReference type="EMBL" id="KRS14248.1"/>
    </source>
</evidence>
<evidence type="ECO:0000256" key="6">
    <source>
        <dbReference type="ARBA" id="ARBA00023004"/>
    </source>
</evidence>
<dbReference type="OrthoDB" id="9805202at2"/>
<comment type="caution">
    <text evidence="11">The sequence shown here is derived from an EMBL/GenBank/DDBJ whole genome shotgun (WGS) entry which is preliminary data.</text>
</comment>
<dbReference type="SUPFAM" id="SSF46626">
    <property type="entry name" value="Cytochrome c"/>
    <property type="match status" value="2"/>
</dbReference>
<organism evidence="11 12">
    <name type="scientific">Roseovarius atlanticus</name>
    <dbReference type="NCBI Taxonomy" id="1641875"/>
    <lineage>
        <taxon>Bacteria</taxon>
        <taxon>Pseudomonadati</taxon>
        <taxon>Pseudomonadota</taxon>
        <taxon>Alphaproteobacteria</taxon>
        <taxon>Rhodobacterales</taxon>
        <taxon>Roseobacteraceae</taxon>
        <taxon>Roseovarius</taxon>
    </lineage>
</organism>
<dbReference type="RefSeq" id="WP_057789214.1">
    <property type="nucleotide sequence ID" value="NZ_LAXJ01000002.1"/>
</dbReference>
<evidence type="ECO:0000256" key="1">
    <source>
        <dbReference type="ARBA" id="ARBA00004196"/>
    </source>
</evidence>
<dbReference type="InterPro" id="IPR036909">
    <property type="entry name" value="Cyt_c-like_dom_sf"/>
</dbReference>
<feature type="signal peptide" evidence="9">
    <location>
        <begin position="1"/>
        <end position="20"/>
    </location>
</feature>
<keyword evidence="4 9" id="KW-0732">Signal</keyword>
<dbReference type="PROSITE" id="PS51007">
    <property type="entry name" value="CYTC"/>
    <property type="match status" value="1"/>
</dbReference>
<reference evidence="11 12" key="1">
    <citation type="submission" date="2015-04" db="EMBL/GenBank/DDBJ databases">
        <title>The draft genome sequence of Roseovarius sp.R12b.</title>
        <authorList>
            <person name="Li G."/>
            <person name="Lai Q."/>
            <person name="Shao Z."/>
            <person name="Yan P."/>
        </authorList>
    </citation>
    <scope>NUCLEOTIDE SEQUENCE [LARGE SCALE GENOMIC DNA]</scope>
    <source>
        <strain evidence="11 12">R12B</strain>
    </source>
</reference>
<gene>
    <name evidence="11" type="ORF">XM53_00460</name>
</gene>
<sequence>MTYRVAVFGIWSLLASLSLATVSEASDLPDPADRAAFPTPGATAVLLGRDLFFDPILSGNRNIACGTCHHPDLGSGDGVSLSLGEGGRGLGPARTRASKNPPARLARNAPPLFNLGAAEFTALTHDGRVTTRETERFGIAVPDAFLLERPVSPLAAQALLTIVGADEMAGHPGENIIADAVAQGRIAGYDGAWQKIAERVWDIPDYRRRFEWLIGPDEPLHITHIAAVLADFVTYEFRATDSPFDAFLAGQDEALSNAQIRGMALFYGKAGCAGCHSGTFQTDHDFHAIGLPQIGPGKGHGANGNSDIGLGAITGDPGDAYKFRTPSLRNVALTAPYGHNGAYRDLAAMIRHHADPGAGLAQYPGLSAAYLPDVGADEAGLEGALSDEDEMLNIYAAATLPRTPLTDMEITALVDFLDALTDPVSRAGRLGVPDAVPSGLPVAGLPGDS</sequence>
<keyword evidence="6 7" id="KW-0408">Iron</keyword>
<comment type="subcellular location">
    <subcellularLocation>
        <location evidence="1">Cell envelope</location>
    </subcellularLocation>
</comment>
<feature type="chain" id="PRO_5006664086" description="Cytochrome c domain-containing protein" evidence="9">
    <location>
        <begin position="21"/>
        <end position="449"/>
    </location>
</feature>
<evidence type="ECO:0000256" key="5">
    <source>
        <dbReference type="ARBA" id="ARBA00023002"/>
    </source>
</evidence>
<dbReference type="GO" id="GO:0046872">
    <property type="term" value="F:metal ion binding"/>
    <property type="evidence" value="ECO:0007669"/>
    <property type="project" value="UniProtKB-KW"/>
</dbReference>
<dbReference type="Gene3D" id="1.10.760.10">
    <property type="entry name" value="Cytochrome c-like domain"/>
    <property type="match status" value="2"/>
</dbReference>
<feature type="region of interest" description="Disordered" evidence="8">
    <location>
        <begin position="84"/>
        <end position="104"/>
    </location>
</feature>
<accession>A0A0T5NZD5</accession>
<evidence type="ECO:0000259" key="10">
    <source>
        <dbReference type="PROSITE" id="PS51007"/>
    </source>
</evidence>
<evidence type="ECO:0000256" key="4">
    <source>
        <dbReference type="ARBA" id="ARBA00022729"/>
    </source>
</evidence>
<dbReference type="GO" id="GO:0030313">
    <property type="term" value="C:cell envelope"/>
    <property type="evidence" value="ECO:0007669"/>
    <property type="project" value="UniProtKB-SubCell"/>
</dbReference>
<name>A0A0T5NZD5_9RHOB</name>
<evidence type="ECO:0000256" key="9">
    <source>
        <dbReference type="SAM" id="SignalP"/>
    </source>
</evidence>
<protein>
    <recommendedName>
        <fullName evidence="10">Cytochrome c domain-containing protein</fullName>
    </recommendedName>
</protein>
<dbReference type="PANTHER" id="PTHR30600">
    <property type="entry name" value="CYTOCHROME C PEROXIDASE-RELATED"/>
    <property type="match status" value="1"/>
</dbReference>
<dbReference type="PANTHER" id="PTHR30600:SF10">
    <property type="entry name" value="BLL6722 PROTEIN"/>
    <property type="match status" value="1"/>
</dbReference>
<dbReference type="GO" id="GO:0020037">
    <property type="term" value="F:heme binding"/>
    <property type="evidence" value="ECO:0007669"/>
    <property type="project" value="InterPro"/>
</dbReference>
<proteinExistence type="predicted"/>
<keyword evidence="5" id="KW-0560">Oxidoreductase</keyword>
<keyword evidence="2 7" id="KW-0349">Heme</keyword>
<dbReference type="InterPro" id="IPR009056">
    <property type="entry name" value="Cyt_c-like_dom"/>
</dbReference>
<evidence type="ECO:0000256" key="7">
    <source>
        <dbReference type="PROSITE-ProRule" id="PRU00433"/>
    </source>
</evidence>
<dbReference type="EMBL" id="LAXJ01000002">
    <property type="protein sequence ID" value="KRS14248.1"/>
    <property type="molecule type" value="Genomic_DNA"/>
</dbReference>
<dbReference type="GO" id="GO:0009055">
    <property type="term" value="F:electron transfer activity"/>
    <property type="evidence" value="ECO:0007669"/>
    <property type="project" value="InterPro"/>
</dbReference>
<evidence type="ECO:0000256" key="3">
    <source>
        <dbReference type="ARBA" id="ARBA00022723"/>
    </source>
</evidence>
<keyword evidence="3 7" id="KW-0479">Metal-binding</keyword>
<dbReference type="Proteomes" id="UP000051295">
    <property type="component" value="Unassembled WGS sequence"/>
</dbReference>
<feature type="domain" description="Cytochrome c" evidence="10">
    <location>
        <begin position="257"/>
        <end position="421"/>
    </location>
</feature>
<dbReference type="AlphaFoldDB" id="A0A0T5NZD5"/>